<dbReference type="AlphaFoldDB" id="A0A820ILT9"/>
<evidence type="ECO:0008006" key="4">
    <source>
        <dbReference type="Google" id="ProtNLM"/>
    </source>
</evidence>
<dbReference type="Proteomes" id="UP000663873">
    <property type="component" value="Unassembled WGS sequence"/>
</dbReference>
<evidence type="ECO:0000256" key="1">
    <source>
        <dbReference type="SAM" id="SignalP"/>
    </source>
</evidence>
<feature type="signal peptide" evidence="1">
    <location>
        <begin position="1"/>
        <end position="24"/>
    </location>
</feature>
<keyword evidence="3" id="KW-1185">Reference proteome</keyword>
<evidence type="ECO:0000313" key="2">
    <source>
        <dbReference type="EMBL" id="CAF4309427.1"/>
    </source>
</evidence>
<keyword evidence="1" id="KW-0732">Signal</keyword>
<protein>
    <recommendedName>
        <fullName evidence="4">Secreted protein</fullName>
    </recommendedName>
</protein>
<evidence type="ECO:0000313" key="3">
    <source>
        <dbReference type="Proteomes" id="UP000663873"/>
    </source>
</evidence>
<feature type="chain" id="PRO_5032846176" description="Secreted protein" evidence="1">
    <location>
        <begin position="25"/>
        <end position="98"/>
    </location>
</feature>
<feature type="non-terminal residue" evidence="2">
    <location>
        <position position="98"/>
    </location>
</feature>
<organism evidence="2 3">
    <name type="scientific">Rotaria socialis</name>
    <dbReference type="NCBI Taxonomy" id="392032"/>
    <lineage>
        <taxon>Eukaryota</taxon>
        <taxon>Metazoa</taxon>
        <taxon>Spiralia</taxon>
        <taxon>Gnathifera</taxon>
        <taxon>Rotifera</taxon>
        <taxon>Eurotatoria</taxon>
        <taxon>Bdelloidea</taxon>
        <taxon>Philodinida</taxon>
        <taxon>Philodinidae</taxon>
        <taxon>Rotaria</taxon>
    </lineage>
</organism>
<gene>
    <name evidence="2" type="ORF">UJA718_LOCUS13164</name>
</gene>
<dbReference type="EMBL" id="CAJOBP010001763">
    <property type="protein sequence ID" value="CAF4309427.1"/>
    <property type="molecule type" value="Genomic_DNA"/>
</dbReference>
<name>A0A820ILT9_9BILA</name>
<accession>A0A820ILT9</accession>
<sequence>MNDDSTQMLIFLITFLFFINITNGISENTTNITSYENSLSIEKLLNRQYDNRQIKLNQTTSDRPWKKSNSIETLKKIMASYRQRLPPNSRTLASANIT</sequence>
<comment type="caution">
    <text evidence="2">The sequence shown here is derived from an EMBL/GenBank/DDBJ whole genome shotgun (WGS) entry which is preliminary data.</text>
</comment>
<reference evidence="2" key="1">
    <citation type="submission" date="2021-02" db="EMBL/GenBank/DDBJ databases">
        <authorList>
            <person name="Nowell W R."/>
        </authorList>
    </citation>
    <scope>NUCLEOTIDE SEQUENCE</scope>
</reference>
<proteinExistence type="predicted"/>